<organism evidence="1 2">
    <name type="scientific">Artemia franciscana</name>
    <name type="common">Brine shrimp</name>
    <name type="synonym">Artemia sanfranciscana</name>
    <dbReference type="NCBI Taxonomy" id="6661"/>
    <lineage>
        <taxon>Eukaryota</taxon>
        <taxon>Metazoa</taxon>
        <taxon>Ecdysozoa</taxon>
        <taxon>Arthropoda</taxon>
        <taxon>Crustacea</taxon>
        <taxon>Branchiopoda</taxon>
        <taxon>Anostraca</taxon>
        <taxon>Artemiidae</taxon>
        <taxon>Artemia</taxon>
    </lineage>
</organism>
<sequence length="342" mass="37989">MDTSFAAQISAGLMYGPGQGVILNTAGHTLLWQLEGTSCIEVTDGAPRTVVADDKRTPNPRFGLKSDGDHTIEGLTPSDAGQCVALLATVLILIGISALLEWTVATDDSDEARALPELPEWRANTKTCDINYQDLKPGDSLKFERSHYNISYCRWAVYIGPMSGHAANRPGDLHTNNNAANNEDMITFNPAVVHRHGPDDPDRSRSVLFKPAFPISLGILEKEVEDPYPPSTSPGRPIPKLSAESQVLYDLITRIDISVRQISSEIALLRTELAQKPSYEEMHKNVDGAFLDLNSRLQKIEEKHTQTSQQTDEIREIVREETFCHHEAQRRKMNIIVINLPE</sequence>
<comment type="caution">
    <text evidence="1">The sequence shown here is derived from an EMBL/GenBank/DDBJ whole genome shotgun (WGS) entry which is preliminary data.</text>
</comment>
<dbReference type="Proteomes" id="UP001187531">
    <property type="component" value="Unassembled WGS sequence"/>
</dbReference>
<protein>
    <submittedName>
        <fullName evidence="1">Uncharacterized protein</fullName>
    </submittedName>
</protein>
<accession>A0AA88HIH0</accession>
<evidence type="ECO:0000313" key="1">
    <source>
        <dbReference type="EMBL" id="KAK2708156.1"/>
    </source>
</evidence>
<evidence type="ECO:0000313" key="2">
    <source>
        <dbReference type="Proteomes" id="UP001187531"/>
    </source>
</evidence>
<gene>
    <name evidence="1" type="ORF">QYM36_013919</name>
</gene>
<dbReference type="EMBL" id="JAVRJZ010000018">
    <property type="protein sequence ID" value="KAK2708156.1"/>
    <property type="molecule type" value="Genomic_DNA"/>
</dbReference>
<name>A0AA88HIH0_ARTSF</name>
<dbReference type="AlphaFoldDB" id="A0AA88HIH0"/>
<keyword evidence="2" id="KW-1185">Reference proteome</keyword>
<reference evidence="1" key="1">
    <citation type="submission" date="2023-07" db="EMBL/GenBank/DDBJ databases">
        <title>Chromosome-level genome assembly of Artemia franciscana.</title>
        <authorList>
            <person name="Jo E."/>
        </authorList>
    </citation>
    <scope>NUCLEOTIDE SEQUENCE</scope>
    <source>
        <tissue evidence="1">Whole body</tissue>
    </source>
</reference>
<proteinExistence type="predicted"/>